<reference evidence="1 2" key="1">
    <citation type="submission" date="2015-09" db="EMBL/GenBank/DDBJ databases">
        <authorList>
            <consortium name="Pathogen Informatics"/>
        </authorList>
    </citation>
    <scope>NUCLEOTIDE SEQUENCE [LARGE SCALE GENOMIC DNA]</scope>
    <source>
        <strain evidence="1 2">2789STDY5608838</strain>
    </source>
</reference>
<protein>
    <submittedName>
        <fullName evidence="1">Uncharacterized protein</fullName>
    </submittedName>
</protein>
<organism evidence="1 2">
    <name type="scientific">Blautia obeum</name>
    <dbReference type="NCBI Taxonomy" id="40520"/>
    <lineage>
        <taxon>Bacteria</taxon>
        <taxon>Bacillati</taxon>
        <taxon>Bacillota</taxon>
        <taxon>Clostridia</taxon>
        <taxon>Lachnospirales</taxon>
        <taxon>Lachnospiraceae</taxon>
        <taxon>Blautia</taxon>
    </lineage>
</organism>
<evidence type="ECO:0000313" key="2">
    <source>
        <dbReference type="Proteomes" id="UP000095447"/>
    </source>
</evidence>
<evidence type="ECO:0000313" key="1">
    <source>
        <dbReference type="EMBL" id="CUN81783.1"/>
    </source>
</evidence>
<dbReference type="RefSeq" id="WP_055053151.1">
    <property type="nucleotide sequence ID" value="NZ_CYZA01000006.1"/>
</dbReference>
<name>A0A174A0V5_9FIRM</name>
<dbReference type="EMBL" id="CYZA01000006">
    <property type="protein sequence ID" value="CUN81783.1"/>
    <property type="molecule type" value="Genomic_DNA"/>
</dbReference>
<sequence length="199" mass="23011">MFQVGDIVQVIIVPKKYKQYDIVGATGVVKTVYSNNIRIHISSYYNEESEEGDFYFKENELNNFTRKENDMSIIELWEKRSIEKIDKEAEIKLMELLAEDEYTHDLILHMNDLKDAGFKVEIPNNIYDMTSDYTRGMRTITLSSAEEKKVEIKKVAEEIGVLLEMCKGDVVKEMEILCSYRVVEYPFGRMTVGGSTCGK</sequence>
<proteinExistence type="predicted"/>
<gene>
    <name evidence="1" type="ORF">ERS852395_01401</name>
</gene>
<dbReference type="AlphaFoldDB" id="A0A174A0V5"/>
<accession>A0A174A0V5</accession>
<dbReference type="Proteomes" id="UP000095447">
    <property type="component" value="Unassembled WGS sequence"/>
</dbReference>